<keyword evidence="2" id="KW-0677">Repeat</keyword>
<evidence type="ECO:0000256" key="1">
    <source>
        <dbReference type="ARBA" id="ARBA00022723"/>
    </source>
</evidence>
<dbReference type="PRINTS" id="PR00625">
    <property type="entry name" value="JDOMAIN"/>
</dbReference>
<dbReference type="PROSITE" id="PS50076">
    <property type="entry name" value="DNAJ_2"/>
    <property type="match status" value="1"/>
</dbReference>
<evidence type="ECO:0000259" key="5">
    <source>
        <dbReference type="PROSITE" id="PS50076"/>
    </source>
</evidence>
<dbReference type="CDD" id="cd10747">
    <property type="entry name" value="DnaJ_C"/>
    <property type="match status" value="1"/>
</dbReference>
<dbReference type="SMART" id="SM00271">
    <property type="entry name" value="DnaJ"/>
    <property type="match status" value="1"/>
</dbReference>
<dbReference type="InterPro" id="IPR036869">
    <property type="entry name" value="J_dom_sf"/>
</dbReference>
<dbReference type="EMBL" id="MK072007">
    <property type="protein sequence ID" value="AYV77068.1"/>
    <property type="molecule type" value="Genomic_DNA"/>
</dbReference>
<keyword evidence="3" id="KW-0863">Zinc-finger</keyword>
<dbReference type="GO" id="GO:0006457">
    <property type="term" value="P:protein folding"/>
    <property type="evidence" value="ECO:0007669"/>
    <property type="project" value="InterPro"/>
</dbReference>
<dbReference type="SUPFAM" id="SSF49493">
    <property type="entry name" value="HSP40/DnaJ peptide-binding domain"/>
    <property type="match status" value="2"/>
</dbReference>
<dbReference type="Gene3D" id="1.10.287.110">
    <property type="entry name" value="DnaJ domain"/>
    <property type="match status" value="1"/>
</dbReference>
<dbReference type="PANTHER" id="PTHR43888">
    <property type="entry name" value="DNAJ-LIKE-2, ISOFORM A-RELATED"/>
    <property type="match status" value="1"/>
</dbReference>
<dbReference type="InterPro" id="IPR001305">
    <property type="entry name" value="HSP_DnaJ_Cys-rich_dom"/>
</dbReference>
<dbReference type="SUPFAM" id="SSF46565">
    <property type="entry name" value="Chaperone J-domain"/>
    <property type="match status" value="1"/>
</dbReference>
<dbReference type="InterPro" id="IPR036410">
    <property type="entry name" value="HSP_DnaJ_Cys-rich_dom_sf"/>
</dbReference>
<dbReference type="InterPro" id="IPR008971">
    <property type="entry name" value="HSP40/DnaJ_pept-bd"/>
</dbReference>
<dbReference type="GO" id="GO:0051082">
    <property type="term" value="F:unfolded protein binding"/>
    <property type="evidence" value="ECO:0007669"/>
    <property type="project" value="InterPro"/>
</dbReference>
<keyword evidence="1" id="KW-0479">Metal-binding</keyword>
<evidence type="ECO:0000313" key="6">
    <source>
        <dbReference type="EMBL" id="AYV77068.1"/>
    </source>
</evidence>
<dbReference type="GO" id="GO:0030544">
    <property type="term" value="F:Hsp70 protein binding"/>
    <property type="evidence" value="ECO:0007669"/>
    <property type="project" value="InterPro"/>
</dbReference>
<dbReference type="Pfam" id="PF00684">
    <property type="entry name" value="DnaJ_CXXCXGXG"/>
    <property type="match status" value="1"/>
</dbReference>
<sequence length="373" mass="42133">MDNNNEDDYYSILGVNKDATENEIRKAYYKLAKEAHPDKAPEADKEEYTKRFEKIGEAYEVLSDADKREVYDQIGKEGLEQGSGSGNPFMNPFEMFPNIFNNGNFPGFGGFSQDQRGRQRGPQKNKETVFSLSVSLKDVVCGSTKKLKITRKAIMDKKTKEIIKDKLEDTWSKCKTCKGQGQNINVRQMGNTIFQTQESCKPCKATGYILKNDYILEEYSDYIDVPVNKGTKDGYKHVLEDLGNCSIGSYPSDLVIIYQVSNTEGRFTRQGQTNDLIYEKSILLSEALSGTTFKIRTLDDRTLFINLDTIVKPGDTKVIKGEGINKGNLLINFTIIFPDSLSKSKKKEILKILPVKDKDKIKTKGSNDISYNI</sequence>
<dbReference type="InterPro" id="IPR001623">
    <property type="entry name" value="DnaJ_domain"/>
</dbReference>
<name>A0A3G4ZQ86_9VIRU</name>
<dbReference type="Pfam" id="PF00226">
    <property type="entry name" value="DnaJ"/>
    <property type="match status" value="1"/>
</dbReference>
<dbReference type="Gene3D" id="2.60.260.20">
    <property type="entry name" value="Urease metallochaperone UreE, N-terminal domain"/>
    <property type="match status" value="2"/>
</dbReference>
<accession>A0A3G4ZQ86</accession>
<dbReference type="InterPro" id="IPR018253">
    <property type="entry name" value="DnaJ_domain_CS"/>
</dbReference>
<dbReference type="InterPro" id="IPR044713">
    <property type="entry name" value="DNJA1/2-like"/>
</dbReference>
<dbReference type="SUPFAM" id="SSF57938">
    <property type="entry name" value="DnaJ/Hsp40 cysteine-rich domain"/>
    <property type="match status" value="1"/>
</dbReference>
<dbReference type="GO" id="GO:0008270">
    <property type="term" value="F:zinc ion binding"/>
    <property type="evidence" value="ECO:0007669"/>
    <property type="project" value="UniProtKB-KW"/>
</dbReference>
<organism evidence="6">
    <name type="scientific">Barrevirus sp</name>
    <dbReference type="NCBI Taxonomy" id="2487763"/>
    <lineage>
        <taxon>Viruses</taxon>
        <taxon>Varidnaviria</taxon>
        <taxon>Bamfordvirae</taxon>
        <taxon>Nucleocytoviricota</taxon>
        <taxon>Megaviricetes</taxon>
        <taxon>Imitervirales</taxon>
        <taxon>Mimiviridae</taxon>
        <taxon>Klosneuvirinae</taxon>
    </lineage>
</organism>
<protein>
    <submittedName>
        <fullName evidence="6">DnaJ domain protein</fullName>
    </submittedName>
</protein>
<evidence type="ECO:0000256" key="4">
    <source>
        <dbReference type="ARBA" id="ARBA00022833"/>
    </source>
</evidence>
<feature type="domain" description="J" evidence="5">
    <location>
        <begin position="8"/>
        <end position="75"/>
    </location>
</feature>
<dbReference type="InterPro" id="IPR002939">
    <property type="entry name" value="DnaJ_C"/>
</dbReference>
<evidence type="ECO:0000256" key="2">
    <source>
        <dbReference type="ARBA" id="ARBA00022737"/>
    </source>
</evidence>
<reference evidence="6" key="1">
    <citation type="submission" date="2018-10" db="EMBL/GenBank/DDBJ databases">
        <title>Hidden diversity of soil giant viruses.</title>
        <authorList>
            <person name="Schulz F."/>
            <person name="Alteio L."/>
            <person name="Goudeau D."/>
            <person name="Ryan E.M."/>
            <person name="Malmstrom R.R."/>
            <person name="Blanchard J."/>
            <person name="Woyke T."/>
        </authorList>
    </citation>
    <scope>NUCLEOTIDE SEQUENCE</scope>
    <source>
        <strain evidence="6">BAV1</strain>
    </source>
</reference>
<dbReference type="PROSITE" id="PS00636">
    <property type="entry name" value="DNAJ_1"/>
    <property type="match status" value="1"/>
</dbReference>
<proteinExistence type="predicted"/>
<dbReference type="CDD" id="cd10719">
    <property type="entry name" value="DnaJ_zf"/>
    <property type="match status" value="1"/>
</dbReference>
<dbReference type="Pfam" id="PF01556">
    <property type="entry name" value="DnaJ_C"/>
    <property type="match status" value="1"/>
</dbReference>
<gene>
    <name evidence="6" type="ORF">Barrevirus10_14</name>
</gene>
<dbReference type="CDD" id="cd06257">
    <property type="entry name" value="DnaJ"/>
    <property type="match status" value="1"/>
</dbReference>
<keyword evidence="4" id="KW-0862">Zinc</keyword>
<dbReference type="Gene3D" id="2.10.230.10">
    <property type="entry name" value="Heat shock protein DnaJ, cysteine-rich domain"/>
    <property type="match status" value="1"/>
</dbReference>
<evidence type="ECO:0000256" key="3">
    <source>
        <dbReference type="ARBA" id="ARBA00022771"/>
    </source>
</evidence>